<keyword evidence="2 9" id="KW-0813">Transport</keyword>
<organism evidence="11 12">
    <name type="scientific">Thermococcus sibiricus (strain DSM 12597 / MM 739)</name>
    <dbReference type="NCBI Taxonomy" id="604354"/>
    <lineage>
        <taxon>Archaea</taxon>
        <taxon>Methanobacteriati</taxon>
        <taxon>Methanobacteriota</taxon>
        <taxon>Thermococci</taxon>
        <taxon>Thermococcales</taxon>
        <taxon>Thermococcaceae</taxon>
        <taxon>Thermococcus</taxon>
    </lineage>
</organism>
<dbReference type="GO" id="GO:0065002">
    <property type="term" value="P:intracellular protein transmembrane transport"/>
    <property type="evidence" value="ECO:0007669"/>
    <property type="project" value="UniProtKB-UniRule"/>
</dbReference>
<dbReference type="InterPro" id="IPR022813">
    <property type="entry name" value="SecD/SecF_arch_bac"/>
</dbReference>
<dbReference type="HAMAP" id="MF_01464_A">
    <property type="entry name" value="SecF_A"/>
    <property type="match status" value="1"/>
</dbReference>
<evidence type="ECO:0000256" key="5">
    <source>
        <dbReference type="ARBA" id="ARBA00022927"/>
    </source>
</evidence>
<dbReference type="Pfam" id="PF02355">
    <property type="entry name" value="SecD_SecF_C"/>
    <property type="match status" value="1"/>
</dbReference>
<feature type="transmembrane region" description="Helical" evidence="9">
    <location>
        <begin position="186"/>
        <end position="206"/>
    </location>
</feature>
<sequence length="286" mass="31403">MNRMLENTLKKLASVEPKKMITYPLIIFLVSVLLLAVHFPNLGTDLKGGVVITLHGGNADSQEVENLLKQQGFDVTVREIKSITGDTRIEIKASTDVNVQKIISIVKSKYPDVTISQTQFGPSLSRTAQEQSLKAVSMAFIGMAVVVFLFFRIPLPSLTVIFSAFSDMVIALALMSVFGLELTQATIAALLMLIGYSVDSNILLTTKLLRRKEDTIEGAYFSAVSTGFTMSTTTLGALASLWVLSQAEVIDMIATVLIFGLLADFMNTWILNAGVLRWYLQRGEKR</sequence>
<evidence type="ECO:0000256" key="3">
    <source>
        <dbReference type="ARBA" id="ARBA00022475"/>
    </source>
</evidence>
<name>C6A5F7_THESM</name>
<evidence type="ECO:0000259" key="10">
    <source>
        <dbReference type="Pfam" id="PF02355"/>
    </source>
</evidence>
<evidence type="ECO:0000256" key="2">
    <source>
        <dbReference type="ARBA" id="ARBA00022448"/>
    </source>
</evidence>
<keyword evidence="6 9" id="KW-1133">Transmembrane helix</keyword>
<dbReference type="EMBL" id="CP001463">
    <property type="protein sequence ID" value="ACS90852.1"/>
    <property type="molecule type" value="Genomic_DNA"/>
</dbReference>
<keyword evidence="5 9" id="KW-0653">Protein transport</keyword>
<keyword evidence="3 9" id="KW-1003">Cell membrane</keyword>
<dbReference type="GO" id="GO:0006605">
    <property type="term" value="P:protein targeting"/>
    <property type="evidence" value="ECO:0007669"/>
    <property type="project" value="UniProtKB-UniRule"/>
</dbReference>
<comment type="subcellular location">
    <subcellularLocation>
        <location evidence="1 9">Cell membrane</location>
        <topology evidence="1 9">Multi-pass membrane protein</topology>
    </subcellularLocation>
</comment>
<feature type="domain" description="Protein export membrane protein SecD/SecF C-terminal" evidence="10">
    <location>
        <begin position="107"/>
        <end position="281"/>
    </location>
</feature>
<gene>
    <name evidence="9" type="primary">secF</name>
    <name evidence="11" type="ordered locus">TSIB_1801</name>
</gene>
<dbReference type="eggNOG" id="arCOG03054">
    <property type="taxonomic scope" value="Archaea"/>
</dbReference>
<feature type="transmembrane region" description="Helical" evidence="9">
    <location>
        <begin position="218"/>
        <end position="244"/>
    </location>
</feature>
<dbReference type="AlphaFoldDB" id="C6A5F7"/>
<proteinExistence type="inferred from homology"/>
<keyword evidence="12" id="KW-1185">Reference proteome</keyword>
<evidence type="ECO:0000256" key="8">
    <source>
        <dbReference type="ARBA" id="ARBA00023136"/>
    </source>
</evidence>
<evidence type="ECO:0000256" key="4">
    <source>
        <dbReference type="ARBA" id="ARBA00022692"/>
    </source>
</evidence>
<evidence type="ECO:0000256" key="7">
    <source>
        <dbReference type="ARBA" id="ARBA00023010"/>
    </source>
</evidence>
<keyword evidence="4 9" id="KW-0812">Transmembrane</keyword>
<evidence type="ECO:0000313" key="11">
    <source>
        <dbReference type="EMBL" id="ACS90852.1"/>
    </source>
</evidence>
<evidence type="ECO:0000256" key="9">
    <source>
        <dbReference type="HAMAP-Rule" id="MF_01464"/>
    </source>
</evidence>
<dbReference type="GO" id="GO:0005886">
    <property type="term" value="C:plasma membrane"/>
    <property type="evidence" value="ECO:0007669"/>
    <property type="project" value="UniProtKB-SubCell"/>
</dbReference>
<evidence type="ECO:0000256" key="6">
    <source>
        <dbReference type="ARBA" id="ARBA00022989"/>
    </source>
</evidence>
<dbReference type="PANTHER" id="PTHR30081">
    <property type="entry name" value="PROTEIN-EXPORT MEMBRANE PROTEIN SEC"/>
    <property type="match status" value="1"/>
</dbReference>
<keyword evidence="8 9" id="KW-0472">Membrane</keyword>
<dbReference type="Proteomes" id="UP000009079">
    <property type="component" value="Chromosome"/>
</dbReference>
<dbReference type="HOGENOM" id="CLU_060478_0_0_2"/>
<dbReference type="InterPro" id="IPR048634">
    <property type="entry name" value="SecD_SecF_C"/>
</dbReference>
<comment type="subunit">
    <text evidence="9">Part of the protein translocation apparatus. Forms a complex with SecD.</text>
</comment>
<dbReference type="InterPro" id="IPR024921">
    <property type="entry name" value="SecF_arc"/>
</dbReference>
<dbReference type="STRING" id="604354.TSIB_1801"/>
<dbReference type="SUPFAM" id="SSF82866">
    <property type="entry name" value="Multidrug efflux transporter AcrB transmembrane domain"/>
    <property type="match status" value="1"/>
</dbReference>
<keyword evidence="7 9" id="KW-0811">Translocation</keyword>
<feature type="transmembrane region" description="Helical" evidence="9">
    <location>
        <begin position="21"/>
        <end position="39"/>
    </location>
</feature>
<evidence type="ECO:0000256" key="1">
    <source>
        <dbReference type="ARBA" id="ARBA00004651"/>
    </source>
</evidence>
<accession>C6A5F7</accession>
<dbReference type="PANTHER" id="PTHR30081:SF8">
    <property type="entry name" value="PROTEIN TRANSLOCASE SUBUNIT SECF"/>
    <property type="match status" value="1"/>
</dbReference>
<comment type="caution">
    <text evidence="9">Lacks conserved residue(s) required for the propagation of feature annotation.</text>
</comment>
<dbReference type="KEGG" id="tsi:TSIB_1801"/>
<dbReference type="Gene3D" id="1.20.1640.10">
    <property type="entry name" value="Multidrug efflux transporter AcrB transmembrane domain"/>
    <property type="match status" value="1"/>
</dbReference>
<feature type="transmembrane region" description="Helical" evidence="9">
    <location>
        <begin position="132"/>
        <end position="151"/>
    </location>
</feature>
<comment type="function">
    <text evidence="9">Involved in protein export.</text>
</comment>
<evidence type="ECO:0000313" key="12">
    <source>
        <dbReference type="Proteomes" id="UP000009079"/>
    </source>
</evidence>
<reference evidence="11 12" key="1">
    <citation type="journal article" date="2009" name="Appl. Environ. Microbiol.">
        <title>Metabolic versatility and indigenous origin of the archaeon Thermococcus sibiricus, isolated from a siberian oil reservoir, as revealed by genome analysis.</title>
        <authorList>
            <person name="Mardanov A.V."/>
            <person name="Ravin N.V."/>
            <person name="Svetlitchnyi V.A."/>
            <person name="Beletsky A.V."/>
            <person name="Miroshnichenko M.L."/>
            <person name="Bonch-Osmolovskaya E.A."/>
            <person name="Skryabin K.G."/>
        </authorList>
    </citation>
    <scope>NUCLEOTIDE SEQUENCE [LARGE SCALE GENOMIC DNA]</scope>
    <source>
        <strain evidence="12">DSM 12597 / MM 739</strain>
    </source>
</reference>
<feature type="transmembrane region" description="Helical" evidence="9">
    <location>
        <begin position="256"/>
        <end position="280"/>
    </location>
</feature>
<protein>
    <recommendedName>
        <fullName evidence="9">Protein-export membrane protein SecF</fullName>
    </recommendedName>
</protein>
<comment type="similarity">
    <text evidence="9">Belongs to the SecD/SecF family. SecF subfamily.</text>
</comment>
<dbReference type="NCBIfam" id="NF006356">
    <property type="entry name" value="PRK08578.1-4"/>
    <property type="match status" value="1"/>
</dbReference>